<evidence type="ECO:0000256" key="1">
    <source>
        <dbReference type="SAM" id="MobiDB-lite"/>
    </source>
</evidence>
<comment type="caution">
    <text evidence="2">The sequence shown here is derived from an EMBL/GenBank/DDBJ whole genome shotgun (WGS) entry which is preliminary data.</text>
</comment>
<gene>
    <name evidence="2" type="ORF">A3F84_26915</name>
</gene>
<feature type="compositionally biased region" description="Basic residues" evidence="1">
    <location>
        <begin position="122"/>
        <end position="136"/>
    </location>
</feature>
<name>A0A1F6CAB7_HANXR</name>
<dbReference type="Proteomes" id="UP000178606">
    <property type="component" value="Unassembled WGS sequence"/>
</dbReference>
<feature type="compositionally biased region" description="Basic and acidic residues" evidence="1">
    <location>
        <begin position="19"/>
        <end position="37"/>
    </location>
</feature>
<protein>
    <recommendedName>
        <fullName evidence="4">Adhesin domain-containing protein</fullName>
    </recommendedName>
</protein>
<reference evidence="2 3" key="1">
    <citation type="journal article" date="2016" name="Nat. Commun.">
        <title>Thousands of microbial genomes shed light on interconnected biogeochemical processes in an aquifer system.</title>
        <authorList>
            <person name="Anantharaman K."/>
            <person name="Brown C.T."/>
            <person name="Hug L.A."/>
            <person name="Sharon I."/>
            <person name="Castelle C.J."/>
            <person name="Probst A.J."/>
            <person name="Thomas B.C."/>
            <person name="Singh A."/>
            <person name="Wilkins M.J."/>
            <person name="Karaoz U."/>
            <person name="Brodie E.L."/>
            <person name="Williams K.H."/>
            <person name="Hubbard S.S."/>
            <person name="Banfield J.F."/>
        </authorList>
    </citation>
    <scope>NUCLEOTIDE SEQUENCE [LARGE SCALE GENOMIC DNA]</scope>
    <source>
        <strain evidence="3">RIFCSPLOWO2_12_FULL_64_10</strain>
    </source>
</reference>
<feature type="region of interest" description="Disordered" evidence="1">
    <location>
        <begin position="19"/>
        <end position="170"/>
    </location>
</feature>
<organism evidence="2 3">
    <name type="scientific">Handelsmanbacteria sp. (strain RIFCSPLOWO2_12_FULL_64_10)</name>
    <dbReference type="NCBI Taxonomy" id="1817868"/>
    <lineage>
        <taxon>Bacteria</taxon>
        <taxon>Candidatus Handelsmaniibacteriota</taxon>
    </lineage>
</organism>
<accession>A0A1F6CAB7</accession>
<feature type="region of interest" description="Disordered" evidence="1">
    <location>
        <begin position="349"/>
        <end position="383"/>
    </location>
</feature>
<evidence type="ECO:0008006" key="4">
    <source>
        <dbReference type="Google" id="ProtNLM"/>
    </source>
</evidence>
<sequence length="383" mass="42099">MNEEHLTVLRMVAKKKITAEEGDRLLEALGESPERSLKAQPPESQTDDQIEEEIRKAEEEIKEAETELRTSEGDRIGHEVQERMRERMERLRQKLEEKRHKMEEKRRRWEERQRERQSRHEEHRRRREERTRRHGLHIPPPAAQAPQAAPSPPAAPAPALAQARPPLPPRPPMPAMPDVGKIVSDAMKSVGDAMKSVNVGAIVGDAVKGAFVGTLATESRAISDPGIRRLMVMSSGGGNLIIRDTDEATLKVEGRCSVATYGEEARIDERGGNDVTLSVPASIRSIRALNVGGGDIDCHLIRLDGHEIDLEAPGGGDITLKVPEDTAFEIAMEARGGGDIHTDLPLETGSQSASHFRGRRNGGGNSRIKLSAPGGGDIKLTRL</sequence>
<dbReference type="EMBL" id="MFKF01000341">
    <property type="protein sequence ID" value="OGG46125.1"/>
    <property type="molecule type" value="Genomic_DNA"/>
</dbReference>
<evidence type="ECO:0000313" key="2">
    <source>
        <dbReference type="EMBL" id="OGG46125.1"/>
    </source>
</evidence>
<dbReference type="AlphaFoldDB" id="A0A1F6CAB7"/>
<feature type="compositionally biased region" description="Pro residues" evidence="1">
    <location>
        <begin position="138"/>
        <end position="156"/>
    </location>
</feature>
<evidence type="ECO:0000313" key="3">
    <source>
        <dbReference type="Proteomes" id="UP000178606"/>
    </source>
</evidence>
<proteinExistence type="predicted"/>
<feature type="compositionally biased region" description="Basic and acidic residues" evidence="1">
    <location>
        <begin position="52"/>
        <end position="121"/>
    </location>
</feature>